<dbReference type="Pfam" id="PF08551">
    <property type="entry name" value="DUF1751"/>
    <property type="match status" value="1"/>
</dbReference>
<dbReference type="InterPro" id="IPR013861">
    <property type="entry name" value="TMEM115/Pdh1/Rbl19"/>
</dbReference>
<dbReference type="SMART" id="SM01160">
    <property type="entry name" value="DUF1751"/>
    <property type="match status" value="1"/>
</dbReference>
<keyword evidence="3 5" id="KW-1133">Transmembrane helix</keyword>
<evidence type="ECO:0000256" key="3">
    <source>
        <dbReference type="ARBA" id="ARBA00022989"/>
    </source>
</evidence>
<dbReference type="AlphaFoldDB" id="A0A8D7ATH8"/>
<dbReference type="InterPro" id="IPR035952">
    <property type="entry name" value="Rhomboid-like_sf"/>
</dbReference>
<organism evidence="6">
    <name type="scientific">Musa acuminata subsp. malaccensis</name>
    <name type="common">Wild banana</name>
    <name type="synonym">Musa malaccensis</name>
    <dbReference type="NCBI Taxonomy" id="214687"/>
    <lineage>
        <taxon>Eukaryota</taxon>
        <taxon>Viridiplantae</taxon>
        <taxon>Streptophyta</taxon>
        <taxon>Embryophyta</taxon>
        <taxon>Tracheophyta</taxon>
        <taxon>Spermatophyta</taxon>
        <taxon>Magnoliopsida</taxon>
        <taxon>Liliopsida</taxon>
        <taxon>Zingiberales</taxon>
        <taxon>Musaceae</taxon>
        <taxon>Musa</taxon>
    </lineage>
</organism>
<dbReference type="GO" id="GO:0006890">
    <property type="term" value="P:retrograde vesicle-mediated transport, Golgi to endoplasmic reticulum"/>
    <property type="evidence" value="ECO:0007669"/>
    <property type="project" value="InterPro"/>
</dbReference>
<feature type="transmembrane region" description="Helical" evidence="5">
    <location>
        <begin position="73"/>
        <end position="91"/>
    </location>
</feature>
<dbReference type="FunFam" id="1.20.1540.10:FF:000004">
    <property type="entry name" value="Transmembrane protein 115"/>
    <property type="match status" value="1"/>
</dbReference>
<dbReference type="SUPFAM" id="SSF144091">
    <property type="entry name" value="Rhomboid-like"/>
    <property type="match status" value="1"/>
</dbReference>
<evidence type="ECO:0000256" key="1">
    <source>
        <dbReference type="ARBA" id="ARBA00004141"/>
    </source>
</evidence>
<sequence length="318" mass="35232">MLSSSSPPQPLQTGGSRFHAGFTRLCKGLAVVLVGGYVLLQIFPSILPYVVLIPSRTIPFAWNLITAGYVEQSILGVAISTVGLLLFGRWLEPLWGSKEFLKFIIVVNLLTSICVFVTAIALYYITRQESYLYTAFSGFHGVLSGFLVGLKQILPDQELSLFILKIKAKWMPTLVALISVATSFFTMDSVSYLPTVLFGIYMSWIYLRYFQRRPETSHKGDPSDDFSFSSFFPEFLRPVLDPIASLFHWVFCGRISDSSADTRGDTLDGSLMPGSDSIDAIRRRERGARALEQRLAAEKLSATGKLEGTSHEGAAENV</sequence>
<accession>A0A8D7ATH8</accession>
<dbReference type="PANTHER" id="PTHR13377">
    <property type="entry name" value="PLACENTAL PROTEIN 6"/>
    <property type="match status" value="1"/>
</dbReference>
<evidence type="ECO:0000256" key="4">
    <source>
        <dbReference type="ARBA" id="ARBA00023136"/>
    </source>
</evidence>
<feature type="transmembrane region" description="Helical" evidence="5">
    <location>
        <begin position="29"/>
        <end position="53"/>
    </location>
</feature>
<keyword evidence="2 5" id="KW-0812">Transmembrane</keyword>
<reference evidence="6" key="1">
    <citation type="submission" date="2021-03" db="EMBL/GenBank/DDBJ databases">
        <authorList>
            <consortium name="Genoscope - CEA"/>
            <person name="William W."/>
        </authorList>
    </citation>
    <scope>NUCLEOTIDE SEQUENCE</scope>
    <source>
        <strain evidence="6">Doubled-haploid Pahang</strain>
    </source>
</reference>
<keyword evidence="4 5" id="KW-0472">Membrane</keyword>
<feature type="transmembrane region" description="Helical" evidence="5">
    <location>
        <begin position="192"/>
        <end position="210"/>
    </location>
</feature>
<feature type="transmembrane region" description="Helical" evidence="5">
    <location>
        <begin position="131"/>
        <end position="150"/>
    </location>
</feature>
<dbReference type="EMBL" id="HG996473">
    <property type="protein sequence ID" value="CAG1855354.1"/>
    <property type="molecule type" value="Genomic_DNA"/>
</dbReference>
<proteinExistence type="predicted"/>
<name>A0A8D7ATH8_MUSAM</name>
<dbReference type="PANTHER" id="PTHR13377:SF14">
    <property type="entry name" value="RHOMBOID-LIKE PROTEIN 19"/>
    <property type="match status" value="1"/>
</dbReference>
<evidence type="ECO:0000313" key="6">
    <source>
        <dbReference type="EMBL" id="CAG1855354.1"/>
    </source>
</evidence>
<comment type="subcellular location">
    <subcellularLocation>
        <location evidence="1">Membrane</location>
        <topology evidence="1">Multi-pass membrane protein</topology>
    </subcellularLocation>
</comment>
<dbReference type="Gene3D" id="1.20.1540.10">
    <property type="entry name" value="Rhomboid-like"/>
    <property type="match status" value="1"/>
</dbReference>
<evidence type="ECO:0000256" key="5">
    <source>
        <dbReference type="SAM" id="Phobius"/>
    </source>
</evidence>
<protein>
    <submittedName>
        <fullName evidence="6">(wild Malaysian banana) hypothetical protein</fullName>
    </submittedName>
</protein>
<evidence type="ECO:0000256" key="2">
    <source>
        <dbReference type="ARBA" id="ARBA00022692"/>
    </source>
</evidence>
<dbReference type="GO" id="GO:0016020">
    <property type="term" value="C:membrane"/>
    <property type="evidence" value="ECO:0007669"/>
    <property type="project" value="UniProtKB-SubCell"/>
</dbReference>
<feature type="transmembrane region" description="Helical" evidence="5">
    <location>
        <begin position="103"/>
        <end position="125"/>
    </location>
</feature>
<gene>
    <name evidence="6" type="ORF">GSMUA_52840.1</name>
</gene>